<feature type="region of interest" description="Disordered" evidence="1">
    <location>
        <begin position="1"/>
        <end position="49"/>
    </location>
</feature>
<feature type="compositionally biased region" description="Gly residues" evidence="1">
    <location>
        <begin position="678"/>
        <end position="694"/>
    </location>
</feature>
<feature type="region of interest" description="Disordered" evidence="1">
    <location>
        <begin position="475"/>
        <end position="512"/>
    </location>
</feature>
<reference evidence="2" key="1">
    <citation type="journal article" date="2020" name="J Insects Food Feed">
        <title>The yellow mealworm (Tenebrio molitor) genome: a resource for the emerging insects as food and feed industry.</title>
        <authorList>
            <person name="Eriksson T."/>
            <person name="Andere A."/>
            <person name="Kelstrup H."/>
            <person name="Emery V."/>
            <person name="Picard C."/>
        </authorList>
    </citation>
    <scope>NUCLEOTIDE SEQUENCE</scope>
    <source>
        <strain evidence="2">Stoneville</strain>
        <tissue evidence="2">Whole head</tissue>
    </source>
</reference>
<evidence type="ECO:0000313" key="2">
    <source>
        <dbReference type="EMBL" id="KAH0808409.1"/>
    </source>
</evidence>
<feature type="compositionally biased region" description="Polar residues" evidence="1">
    <location>
        <begin position="587"/>
        <end position="602"/>
    </location>
</feature>
<sequence length="753" mass="83689">MAGTTPASFVNVRRRRQREEPINALREGGDAADARHQRRYRRRRSRQRGRITVDLSSPIAFCHGAPKGRLHTWMTSLGRTRQRTPPTSPTRPTSTRFALLVGNEIFRQDELLNLTLRLVRGVWSGDFSSEESSFRAPHTFIVSRRAPRAPSAGGPRPLAAPHPAISPPKKSPPKFRSSTVREMAPCRHPRWGPRPDGGAAVAAIDRPENVHQQRNIRRRDAGTDDIDGPMSMDVKSGRGRPCMHTHYDGRELRWFFVYCPDGDYVGGDWSIRTLRPAVDVLTYIKNKGRRTAAAAAADAYPKKRRSRDDAGRGWASRRIERANFARTPAFFDGLHVGSVVMKLERQSTDHYECLVWRWSNNNEIAQSEAAGSINFYEWRSRTKETDWGMRGSHGLRDDTSDENIVGLWQEALTDYRLTLGMDRVGLGEIGPIVDEGAAEVVRFTGKWGNGGGHVMVGLTSRGATDATLLGRAPHFSRRKTPELTSASPSSRMRHGNRAGLEAPPRARGRPEWGGVRRRCINTVESGPPPPLINTTVLIAAAAATMERRRREARGRSARTRRRTQPPPPGLQVQDHSGMDSSDSSDSCATVSNHNETIISSPTPGALYKPSLKYNDFVNKLDSYNNNQLLLPTQFYKTLLAKAVLSSSNDDKTNVYKNMLQFHKDRDFEQKAFGWDGAQSGGSPSGPQSGGVGGQGAQGLVHWMSVMAEHMDPAMSHYMSWNQEDEEASQDAYANRPCLLPLPSIVFGCSFCIV</sequence>
<feature type="compositionally biased region" description="Basic residues" evidence="1">
    <location>
        <begin position="550"/>
        <end position="563"/>
    </location>
</feature>
<feature type="region of interest" description="Disordered" evidence="1">
    <location>
        <begin position="673"/>
        <end position="694"/>
    </location>
</feature>
<feature type="region of interest" description="Disordered" evidence="1">
    <location>
        <begin position="218"/>
        <end position="238"/>
    </location>
</feature>
<name>A0A8J6H545_TENMO</name>
<organism evidence="2 3">
    <name type="scientific">Tenebrio molitor</name>
    <name type="common">Yellow mealworm beetle</name>
    <dbReference type="NCBI Taxonomy" id="7067"/>
    <lineage>
        <taxon>Eukaryota</taxon>
        <taxon>Metazoa</taxon>
        <taxon>Ecdysozoa</taxon>
        <taxon>Arthropoda</taxon>
        <taxon>Hexapoda</taxon>
        <taxon>Insecta</taxon>
        <taxon>Pterygota</taxon>
        <taxon>Neoptera</taxon>
        <taxon>Endopterygota</taxon>
        <taxon>Coleoptera</taxon>
        <taxon>Polyphaga</taxon>
        <taxon>Cucujiformia</taxon>
        <taxon>Tenebrionidae</taxon>
        <taxon>Tenebrio</taxon>
    </lineage>
</organism>
<keyword evidence="3" id="KW-1185">Reference proteome</keyword>
<evidence type="ECO:0000256" key="1">
    <source>
        <dbReference type="SAM" id="MobiDB-lite"/>
    </source>
</evidence>
<evidence type="ECO:0000313" key="3">
    <source>
        <dbReference type="Proteomes" id="UP000719412"/>
    </source>
</evidence>
<dbReference type="EMBL" id="JABDTM020028778">
    <property type="protein sequence ID" value="KAH0808409.1"/>
    <property type="molecule type" value="Genomic_DNA"/>
</dbReference>
<feature type="compositionally biased region" description="Pro residues" evidence="1">
    <location>
        <begin position="158"/>
        <end position="170"/>
    </location>
</feature>
<feature type="region of interest" description="Disordered" evidence="1">
    <location>
        <begin position="544"/>
        <end position="604"/>
    </location>
</feature>
<reference evidence="2" key="2">
    <citation type="submission" date="2021-08" db="EMBL/GenBank/DDBJ databases">
        <authorList>
            <person name="Eriksson T."/>
        </authorList>
    </citation>
    <scope>NUCLEOTIDE SEQUENCE</scope>
    <source>
        <strain evidence="2">Stoneville</strain>
        <tissue evidence="2">Whole head</tissue>
    </source>
</reference>
<comment type="caution">
    <text evidence="2">The sequence shown here is derived from an EMBL/GenBank/DDBJ whole genome shotgun (WGS) entry which is preliminary data.</text>
</comment>
<feature type="compositionally biased region" description="Basic and acidic residues" evidence="1">
    <location>
        <begin position="17"/>
        <end position="35"/>
    </location>
</feature>
<gene>
    <name evidence="2" type="ORF">GEV33_014382</name>
</gene>
<dbReference type="Proteomes" id="UP000719412">
    <property type="component" value="Unassembled WGS sequence"/>
</dbReference>
<accession>A0A8J6H545</accession>
<feature type="compositionally biased region" description="Low complexity" evidence="1">
    <location>
        <begin position="148"/>
        <end position="157"/>
    </location>
</feature>
<feature type="compositionally biased region" description="Basic residues" evidence="1">
    <location>
        <begin position="36"/>
        <end position="49"/>
    </location>
</feature>
<protein>
    <submittedName>
        <fullName evidence="2">Uncharacterized protein</fullName>
    </submittedName>
</protein>
<dbReference type="AlphaFoldDB" id="A0A8J6H545"/>
<proteinExistence type="predicted"/>
<feature type="region of interest" description="Disordered" evidence="1">
    <location>
        <begin position="146"/>
        <end position="180"/>
    </location>
</feature>